<dbReference type="Pfam" id="PF03073">
    <property type="entry name" value="TspO_MBR"/>
    <property type="match status" value="1"/>
</dbReference>
<protein>
    <recommendedName>
        <fullName evidence="9">Tryptophan-rich sensory protein</fullName>
    </recommendedName>
</protein>
<dbReference type="PANTHER" id="PTHR10057">
    <property type="entry name" value="PERIPHERAL-TYPE BENZODIAZEPINE RECEPTOR"/>
    <property type="match status" value="1"/>
</dbReference>
<keyword evidence="8" id="KW-1185">Reference proteome</keyword>
<evidence type="ECO:0000256" key="1">
    <source>
        <dbReference type="ARBA" id="ARBA00004141"/>
    </source>
</evidence>
<dbReference type="EMBL" id="AP023361">
    <property type="protein sequence ID" value="BCJ89571.1"/>
    <property type="molecule type" value="Genomic_DNA"/>
</dbReference>
<accession>A0A6S6QRA1</accession>
<keyword evidence="5 6" id="KW-0472">Membrane</keyword>
<dbReference type="FunFam" id="1.20.1260.100:FF:000001">
    <property type="entry name" value="translocator protein 2"/>
    <property type="match status" value="1"/>
</dbReference>
<dbReference type="AlphaFoldDB" id="A0A6S6QRA1"/>
<dbReference type="InterPro" id="IPR004307">
    <property type="entry name" value="TspO_MBR"/>
</dbReference>
<name>A0A6S6QRA1_9HYPH</name>
<evidence type="ECO:0008006" key="9">
    <source>
        <dbReference type="Google" id="ProtNLM"/>
    </source>
</evidence>
<evidence type="ECO:0000256" key="6">
    <source>
        <dbReference type="SAM" id="Phobius"/>
    </source>
</evidence>
<sequence length="167" mass="18327">MNVTKSFRVARLRSPLALLLSFLICFLAARLGSIATVPGLGWYETLAKPGFTPPNWAFPVAWTILFALMAISLWRVVAASGGWIAGNRALIPFAIQLCLNVVWSFAFFGHQSPAAGFAVIVLLIPAIVWTILAFRRKDALAAWLLAPYLVWVTYAAILNAAIWRLNA</sequence>
<keyword evidence="4 6" id="KW-1133">Transmembrane helix</keyword>
<feature type="transmembrane region" description="Helical" evidence="6">
    <location>
        <begin position="89"/>
        <end position="108"/>
    </location>
</feature>
<gene>
    <name evidence="7" type="ORF">IZ6_03060</name>
</gene>
<dbReference type="PIRSF" id="PIRSF005859">
    <property type="entry name" value="PBR"/>
    <property type="match status" value="1"/>
</dbReference>
<reference evidence="7 8" key="1">
    <citation type="submission" date="2020-08" db="EMBL/GenBank/DDBJ databases">
        <title>Genome sequence of Rhizobiales bacterium strain IZ6.</title>
        <authorList>
            <person name="Nakai R."/>
            <person name="Naganuma T."/>
        </authorList>
    </citation>
    <scope>NUCLEOTIDE SEQUENCE [LARGE SCALE GENOMIC DNA]</scope>
    <source>
        <strain evidence="7 8">IZ6</strain>
    </source>
</reference>
<comment type="similarity">
    <text evidence="2">Belongs to the TspO/BZRP family.</text>
</comment>
<feature type="transmembrane region" description="Helical" evidence="6">
    <location>
        <begin position="56"/>
        <end position="77"/>
    </location>
</feature>
<evidence type="ECO:0000256" key="4">
    <source>
        <dbReference type="ARBA" id="ARBA00022989"/>
    </source>
</evidence>
<evidence type="ECO:0000256" key="2">
    <source>
        <dbReference type="ARBA" id="ARBA00007524"/>
    </source>
</evidence>
<evidence type="ECO:0000256" key="3">
    <source>
        <dbReference type="ARBA" id="ARBA00022692"/>
    </source>
</evidence>
<organism evidence="7 8">
    <name type="scientific">Terrihabitans soli</name>
    <dbReference type="NCBI Taxonomy" id="708113"/>
    <lineage>
        <taxon>Bacteria</taxon>
        <taxon>Pseudomonadati</taxon>
        <taxon>Pseudomonadota</taxon>
        <taxon>Alphaproteobacteria</taxon>
        <taxon>Hyphomicrobiales</taxon>
        <taxon>Terrihabitans</taxon>
    </lineage>
</organism>
<evidence type="ECO:0000313" key="7">
    <source>
        <dbReference type="EMBL" id="BCJ89571.1"/>
    </source>
</evidence>
<dbReference type="Gene3D" id="1.20.1260.100">
    <property type="entry name" value="TspO/MBR protein"/>
    <property type="match status" value="1"/>
</dbReference>
<dbReference type="GO" id="GO:0033013">
    <property type="term" value="P:tetrapyrrole metabolic process"/>
    <property type="evidence" value="ECO:0007669"/>
    <property type="project" value="UniProtKB-ARBA"/>
</dbReference>
<dbReference type="PANTHER" id="PTHR10057:SF0">
    <property type="entry name" value="TRANSLOCATOR PROTEIN"/>
    <property type="match status" value="1"/>
</dbReference>
<comment type="subcellular location">
    <subcellularLocation>
        <location evidence="1">Membrane</location>
        <topology evidence="1">Multi-pass membrane protein</topology>
    </subcellularLocation>
</comment>
<keyword evidence="3 6" id="KW-0812">Transmembrane</keyword>
<dbReference type="InterPro" id="IPR038330">
    <property type="entry name" value="TspO/MBR-related_sf"/>
</dbReference>
<proteinExistence type="inferred from homology"/>
<dbReference type="KEGG" id="tso:IZ6_03060"/>
<feature type="transmembrane region" description="Helical" evidence="6">
    <location>
        <begin position="114"/>
        <end position="134"/>
    </location>
</feature>
<evidence type="ECO:0000313" key="8">
    <source>
        <dbReference type="Proteomes" id="UP000515317"/>
    </source>
</evidence>
<dbReference type="Proteomes" id="UP000515317">
    <property type="component" value="Chromosome"/>
</dbReference>
<evidence type="ECO:0000256" key="5">
    <source>
        <dbReference type="ARBA" id="ARBA00023136"/>
    </source>
</evidence>
<dbReference type="RefSeq" id="WP_222876274.1">
    <property type="nucleotide sequence ID" value="NZ_AP023361.1"/>
</dbReference>
<dbReference type="GO" id="GO:0016020">
    <property type="term" value="C:membrane"/>
    <property type="evidence" value="ECO:0007669"/>
    <property type="project" value="UniProtKB-SubCell"/>
</dbReference>
<dbReference type="CDD" id="cd15904">
    <property type="entry name" value="TSPO_MBR"/>
    <property type="match status" value="1"/>
</dbReference>
<feature type="transmembrane region" description="Helical" evidence="6">
    <location>
        <begin position="141"/>
        <end position="163"/>
    </location>
</feature>